<dbReference type="InterPro" id="IPR036097">
    <property type="entry name" value="HisK_dim/P_sf"/>
</dbReference>
<comment type="catalytic activity">
    <reaction evidence="1">
        <text>ATP + protein L-histidine = ADP + protein N-phospho-L-histidine.</text>
        <dbReference type="EC" id="2.7.13.3"/>
    </reaction>
</comment>
<sequence>MRNPMQGVTSILDLIQHRLEGSVPLPDQRYLLDMLGLEIRRLSTLLDEVIESYRLDAPNFRVTKRAINLKEVVTRALAPYREG</sequence>
<organism evidence="3 4">
    <name type="scientific">Sulfobacillus harzensis</name>
    <dbReference type="NCBI Taxonomy" id="2729629"/>
    <lineage>
        <taxon>Bacteria</taxon>
        <taxon>Bacillati</taxon>
        <taxon>Bacillota</taxon>
        <taxon>Clostridia</taxon>
        <taxon>Eubacteriales</taxon>
        <taxon>Clostridiales Family XVII. Incertae Sedis</taxon>
        <taxon>Sulfobacillus</taxon>
    </lineage>
</organism>
<dbReference type="GO" id="GO:0000155">
    <property type="term" value="F:phosphorelay sensor kinase activity"/>
    <property type="evidence" value="ECO:0007669"/>
    <property type="project" value="InterPro"/>
</dbReference>
<dbReference type="Proteomes" id="UP000533476">
    <property type="component" value="Unassembled WGS sequence"/>
</dbReference>
<proteinExistence type="predicted"/>
<reference evidence="3 4" key="1">
    <citation type="submission" date="2020-04" db="EMBL/GenBank/DDBJ databases">
        <authorList>
            <person name="Zhang R."/>
            <person name="Schippers A."/>
        </authorList>
    </citation>
    <scope>NUCLEOTIDE SEQUENCE [LARGE SCALE GENOMIC DNA]</scope>
    <source>
        <strain evidence="3 4">DSM 109850</strain>
    </source>
</reference>
<protein>
    <recommendedName>
        <fullName evidence="2">histidine kinase</fullName>
        <ecNumber evidence="2">2.7.13.3</ecNumber>
    </recommendedName>
</protein>
<accession>A0A7Y0LB42</accession>
<dbReference type="EC" id="2.7.13.3" evidence="2"/>
<evidence type="ECO:0000256" key="2">
    <source>
        <dbReference type="ARBA" id="ARBA00012438"/>
    </source>
</evidence>
<name>A0A7Y0LB42_9FIRM</name>
<dbReference type="SUPFAM" id="SSF47384">
    <property type="entry name" value="Homodimeric domain of signal transducing histidine kinase"/>
    <property type="match status" value="1"/>
</dbReference>
<evidence type="ECO:0000313" key="3">
    <source>
        <dbReference type="EMBL" id="NMP25179.1"/>
    </source>
</evidence>
<keyword evidence="4" id="KW-1185">Reference proteome</keyword>
<dbReference type="EMBL" id="JABBVZ010000290">
    <property type="protein sequence ID" value="NMP25179.1"/>
    <property type="molecule type" value="Genomic_DNA"/>
</dbReference>
<gene>
    <name evidence="3" type="ORF">HIJ39_23080</name>
</gene>
<dbReference type="AlphaFoldDB" id="A0A7Y0LB42"/>
<comment type="caution">
    <text evidence="3">The sequence shown here is derived from an EMBL/GenBank/DDBJ whole genome shotgun (WGS) entry which is preliminary data.</text>
</comment>
<evidence type="ECO:0000313" key="4">
    <source>
        <dbReference type="Proteomes" id="UP000533476"/>
    </source>
</evidence>
<evidence type="ECO:0000256" key="1">
    <source>
        <dbReference type="ARBA" id="ARBA00000085"/>
    </source>
</evidence>